<proteinExistence type="predicted"/>
<dbReference type="PANTHER" id="PTHR43176">
    <property type="entry name" value="3-HYDROXYISOBUTYRYL-COA HYDROLASE-RELATED"/>
    <property type="match status" value="1"/>
</dbReference>
<evidence type="ECO:0000256" key="3">
    <source>
        <dbReference type="ARBA" id="ARBA00022801"/>
    </source>
</evidence>
<dbReference type="GO" id="GO:0003860">
    <property type="term" value="F:3-hydroxyisobutyryl-CoA hydrolase activity"/>
    <property type="evidence" value="ECO:0007669"/>
    <property type="project" value="UniProtKB-EC"/>
</dbReference>
<evidence type="ECO:0000313" key="6">
    <source>
        <dbReference type="Proteomes" id="UP000243052"/>
    </source>
</evidence>
<dbReference type="RefSeq" id="XP_017989359.1">
    <property type="nucleotide sequence ID" value="XM_018133870.1"/>
</dbReference>
<evidence type="ECO:0000256" key="1">
    <source>
        <dbReference type="ARBA" id="ARBA00001709"/>
    </source>
</evidence>
<comment type="catalytic activity">
    <reaction evidence="1">
        <text>3-hydroxy-2-methylpropanoyl-CoA + H2O = 3-hydroxy-2-methylpropanoate + CoA + H(+)</text>
        <dbReference type="Rhea" id="RHEA:20888"/>
        <dbReference type="ChEBI" id="CHEBI:11805"/>
        <dbReference type="ChEBI" id="CHEBI:15377"/>
        <dbReference type="ChEBI" id="CHEBI:15378"/>
        <dbReference type="ChEBI" id="CHEBI:57287"/>
        <dbReference type="ChEBI" id="CHEBI:57340"/>
        <dbReference type="EC" id="3.1.2.4"/>
    </reaction>
</comment>
<dbReference type="Proteomes" id="UP000243052">
    <property type="component" value="Chromosome vii"/>
</dbReference>
<dbReference type="CDD" id="cd06558">
    <property type="entry name" value="crotonase-like"/>
    <property type="match status" value="1"/>
</dbReference>
<dbReference type="InterPro" id="IPR032259">
    <property type="entry name" value="HIBYL-CoA-H"/>
</dbReference>
<organism evidence="5 6">
    <name type="scientific">Eremothecium sinecaudum</name>
    <dbReference type="NCBI Taxonomy" id="45286"/>
    <lineage>
        <taxon>Eukaryota</taxon>
        <taxon>Fungi</taxon>
        <taxon>Dikarya</taxon>
        <taxon>Ascomycota</taxon>
        <taxon>Saccharomycotina</taxon>
        <taxon>Saccharomycetes</taxon>
        <taxon>Saccharomycetales</taxon>
        <taxon>Saccharomycetaceae</taxon>
        <taxon>Eremothecium</taxon>
    </lineage>
</organism>
<dbReference type="GeneID" id="28725712"/>
<dbReference type="PANTHER" id="PTHR43176:SF3">
    <property type="entry name" value="3-HYDROXYISOBUTYRYL-COA HYDROLASE, MITOCHONDRIAL"/>
    <property type="match status" value="1"/>
</dbReference>
<evidence type="ECO:0000259" key="4">
    <source>
        <dbReference type="Pfam" id="PF16113"/>
    </source>
</evidence>
<dbReference type="OrthoDB" id="1737613at2759"/>
<dbReference type="InterPro" id="IPR045004">
    <property type="entry name" value="ECH_dom"/>
</dbReference>
<dbReference type="EC" id="3.1.2.4" evidence="2"/>
<evidence type="ECO:0000313" key="5">
    <source>
        <dbReference type="EMBL" id="AMD22363.1"/>
    </source>
</evidence>
<dbReference type="GO" id="GO:0006574">
    <property type="term" value="P:L-valine catabolic process"/>
    <property type="evidence" value="ECO:0007669"/>
    <property type="project" value="TreeGrafter"/>
</dbReference>
<dbReference type="SUPFAM" id="SSF52096">
    <property type="entry name" value="ClpP/crotonase"/>
    <property type="match status" value="1"/>
</dbReference>
<dbReference type="FunFam" id="3.90.226.10:FF:000080">
    <property type="entry name" value="3-hydroxyisobutyryl-CoA hydrolase, mitochondrial"/>
    <property type="match status" value="1"/>
</dbReference>
<name>A0A109V030_9SACH</name>
<feature type="domain" description="Enoyl-CoA hydratase/isomerase" evidence="4">
    <location>
        <begin position="28"/>
        <end position="371"/>
    </location>
</feature>
<dbReference type="InterPro" id="IPR029045">
    <property type="entry name" value="ClpP/crotonase-like_dom_sf"/>
</dbReference>
<reference evidence="5 6" key="1">
    <citation type="submission" date="2016-01" db="EMBL/GenBank/DDBJ databases">
        <title>Genome sequence of the yeast Holleya sinecauda.</title>
        <authorList>
            <person name="Dietrich F.S."/>
        </authorList>
    </citation>
    <scope>NUCLEOTIDE SEQUENCE [LARGE SCALE GENOMIC DNA]</scope>
    <source>
        <strain evidence="5 6">ATCC 58844</strain>
    </source>
</reference>
<evidence type="ECO:0000256" key="2">
    <source>
        <dbReference type="ARBA" id="ARBA00011915"/>
    </source>
</evidence>
<dbReference type="AlphaFoldDB" id="A0A109V030"/>
<keyword evidence="3" id="KW-0378">Hydrolase</keyword>
<keyword evidence="6" id="KW-1185">Reference proteome</keyword>
<protein>
    <recommendedName>
        <fullName evidence="2">3-hydroxyisobutyryl-CoA hydrolase</fullName>
        <ecNumber evidence="2">3.1.2.4</ecNumber>
    </recommendedName>
</protein>
<dbReference type="GO" id="GO:0005739">
    <property type="term" value="C:mitochondrion"/>
    <property type="evidence" value="ECO:0007669"/>
    <property type="project" value="TreeGrafter"/>
</dbReference>
<sequence>MLRQSIKQVNRKRLMSSLVEFKVLNTARRVTLNRPKKLNALNNEMCEVILPTMQEYAKSKSTNLVILDSSCSPRAFCAGGDVVAVTQHDPSIKDRKQQNFFELEYSLNWLLASYPKPVVTIMDGITMGGGVGLSIHNPFRIATENTRWAMPEMDIGLYPDVGTTFALPRLLTVANSDGQFGYYLCLTGDILSGADAYLAGLASHYVTSDNIDNVRNRLSELPPSDNPEAMFDMTNKALLEFESPLPEGHQFAYSAEKLAVIESVFNLDYTVKELIEKLQDISTSSTWSPEAKSFASSVKNRLNKLSIVSMEVTREQFRRNYFNDIQSALKQDLVTSSNMAKPGMSEFPDAVRHKLIQRNKTPFNWKQHDISTSKISSLLSSDPTSQLSLREIDGFTFKKYPHHAKYSLPPASRVESYITGSDESGRSFAVTKQEAIKYFSEYDELSKGKVGVKNLVSFIIDMKCNVDAAGYLTWKP</sequence>
<dbReference type="EMBL" id="CP014247">
    <property type="protein sequence ID" value="AMD22363.1"/>
    <property type="molecule type" value="Genomic_DNA"/>
</dbReference>
<gene>
    <name evidence="5" type="ORF">AW171_hschr74397</name>
</gene>
<accession>A0A109V030</accession>
<dbReference type="STRING" id="45286.A0A109V030"/>
<dbReference type="Pfam" id="PF16113">
    <property type="entry name" value="ECH_2"/>
    <property type="match status" value="1"/>
</dbReference>
<dbReference type="Gene3D" id="3.90.226.10">
    <property type="entry name" value="2-enoyl-CoA Hydratase, Chain A, domain 1"/>
    <property type="match status" value="1"/>
</dbReference>